<sequence length="81" mass="9591">MSAMRPPICRICEKRMEDINDGGLIYFKKRQSDIEWEKNMEEIGGVGHPPYAEWFCKNNYEKANDLRDLTLRNAIRLLKTE</sequence>
<name>A0A0F9QGB5_9ZZZZ</name>
<gene>
    <name evidence="1" type="ORF">LCGC14_0721980</name>
</gene>
<dbReference type="EMBL" id="LAZR01001640">
    <property type="protein sequence ID" value="KKN41574.1"/>
    <property type="molecule type" value="Genomic_DNA"/>
</dbReference>
<protein>
    <submittedName>
        <fullName evidence="1">Uncharacterized protein</fullName>
    </submittedName>
</protein>
<evidence type="ECO:0000313" key="1">
    <source>
        <dbReference type="EMBL" id="KKN41574.1"/>
    </source>
</evidence>
<proteinExistence type="predicted"/>
<comment type="caution">
    <text evidence="1">The sequence shown here is derived from an EMBL/GenBank/DDBJ whole genome shotgun (WGS) entry which is preliminary data.</text>
</comment>
<reference evidence="1" key="1">
    <citation type="journal article" date="2015" name="Nature">
        <title>Complex archaea that bridge the gap between prokaryotes and eukaryotes.</title>
        <authorList>
            <person name="Spang A."/>
            <person name="Saw J.H."/>
            <person name="Jorgensen S.L."/>
            <person name="Zaremba-Niedzwiedzka K."/>
            <person name="Martijn J."/>
            <person name="Lind A.E."/>
            <person name="van Eijk R."/>
            <person name="Schleper C."/>
            <person name="Guy L."/>
            <person name="Ettema T.J."/>
        </authorList>
    </citation>
    <scope>NUCLEOTIDE SEQUENCE</scope>
</reference>
<organism evidence="1">
    <name type="scientific">marine sediment metagenome</name>
    <dbReference type="NCBI Taxonomy" id="412755"/>
    <lineage>
        <taxon>unclassified sequences</taxon>
        <taxon>metagenomes</taxon>
        <taxon>ecological metagenomes</taxon>
    </lineage>
</organism>
<dbReference type="AlphaFoldDB" id="A0A0F9QGB5"/>
<accession>A0A0F9QGB5</accession>